<evidence type="ECO:0000313" key="4">
    <source>
        <dbReference type="Proteomes" id="UP000887568"/>
    </source>
</evidence>
<dbReference type="Proteomes" id="UP000887568">
    <property type="component" value="Unplaced"/>
</dbReference>
<feature type="chain" id="PRO_5037402147" evidence="2">
    <location>
        <begin position="21"/>
        <end position="133"/>
    </location>
</feature>
<dbReference type="GeneID" id="119746086"/>
<protein>
    <submittedName>
        <fullName evidence="3">Uncharacterized protein</fullName>
    </submittedName>
</protein>
<dbReference type="EnsemblMetazoa" id="XM_038222876.1">
    <property type="protein sequence ID" value="XP_038078804.1"/>
    <property type="gene ID" value="LOC119746086"/>
</dbReference>
<feature type="compositionally biased region" description="Basic and acidic residues" evidence="1">
    <location>
        <begin position="33"/>
        <end position="42"/>
    </location>
</feature>
<evidence type="ECO:0000256" key="1">
    <source>
        <dbReference type="SAM" id="MobiDB-lite"/>
    </source>
</evidence>
<proteinExistence type="predicted"/>
<evidence type="ECO:0000256" key="2">
    <source>
        <dbReference type="SAM" id="SignalP"/>
    </source>
</evidence>
<dbReference type="AlphaFoldDB" id="A0A914BRL4"/>
<organism evidence="3 4">
    <name type="scientific">Patiria miniata</name>
    <name type="common">Bat star</name>
    <name type="synonym">Asterina miniata</name>
    <dbReference type="NCBI Taxonomy" id="46514"/>
    <lineage>
        <taxon>Eukaryota</taxon>
        <taxon>Metazoa</taxon>
        <taxon>Echinodermata</taxon>
        <taxon>Eleutherozoa</taxon>
        <taxon>Asterozoa</taxon>
        <taxon>Asteroidea</taxon>
        <taxon>Valvatacea</taxon>
        <taxon>Valvatida</taxon>
        <taxon>Asterinidae</taxon>
        <taxon>Patiria</taxon>
    </lineage>
</organism>
<sequence>MNGILLCVILFVSLPLHVEDISLLHLTSPESQDNDKQDEGLSKQDALPDNPGQQVDAIPPAGGEEDAAVPEMDPASEEITFVGFSLFVQKIWNGQIHLNVQLFQIIQEFWQCFVSTSAWFNQINCKFVLVPKD</sequence>
<keyword evidence="2" id="KW-0732">Signal</keyword>
<feature type="signal peptide" evidence="2">
    <location>
        <begin position="1"/>
        <end position="20"/>
    </location>
</feature>
<name>A0A914BRL4_PATMI</name>
<keyword evidence="4" id="KW-1185">Reference proteome</keyword>
<evidence type="ECO:0000313" key="3">
    <source>
        <dbReference type="EnsemblMetazoa" id="XP_038078804.1"/>
    </source>
</evidence>
<feature type="region of interest" description="Disordered" evidence="1">
    <location>
        <begin position="28"/>
        <end position="72"/>
    </location>
</feature>
<dbReference type="RefSeq" id="XP_038078804.1">
    <property type="nucleotide sequence ID" value="XM_038222876.1"/>
</dbReference>
<accession>A0A914BRL4</accession>
<reference evidence="3" key="1">
    <citation type="submission" date="2022-11" db="UniProtKB">
        <authorList>
            <consortium name="EnsemblMetazoa"/>
        </authorList>
    </citation>
    <scope>IDENTIFICATION</scope>
</reference>